<proteinExistence type="predicted"/>
<reference evidence="1" key="2">
    <citation type="journal article" date="2015" name="Data Brief">
        <title>Shoot transcriptome of the giant reed, Arundo donax.</title>
        <authorList>
            <person name="Barrero R.A."/>
            <person name="Guerrero F.D."/>
            <person name="Moolhuijzen P."/>
            <person name="Goolsby J.A."/>
            <person name="Tidwell J."/>
            <person name="Bellgard S.E."/>
            <person name="Bellgard M.I."/>
        </authorList>
    </citation>
    <scope>NUCLEOTIDE SEQUENCE</scope>
    <source>
        <tissue evidence="1">Shoot tissue taken approximately 20 cm above the soil surface</tissue>
    </source>
</reference>
<dbReference type="AlphaFoldDB" id="A0A0A8ZUA5"/>
<sequence length="31" mass="3751">MIWTKPYHCFTTSYRAHKTHVKTKNRIVTVC</sequence>
<reference evidence="1" key="1">
    <citation type="submission" date="2014-09" db="EMBL/GenBank/DDBJ databases">
        <authorList>
            <person name="Magalhaes I.L.F."/>
            <person name="Oliveira U."/>
            <person name="Santos F.R."/>
            <person name="Vidigal T.H.D.A."/>
            <person name="Brescovit A.D."/>
            <person name="Santos A.J."/>
        </authorList>
    </citation>
    <scope>NUCLEOTIDE SEQUENCE</scope>
    <source>
        <tissue evidence="1">Shoot tissue taken approximately 20 cm above the soil surface</tissue>
    </source>
</reference>
<evidence type="ECO:0000313" key="1">
    <source>
        <dbReference type="EMBL" id="JAD42381.1"/>
    </source>
</evidence>
<dbReference type="EMBL" id="GBRH01255514">
    <property type="protein sequence ID" value="JAD42381.1"/>
    <property type="molecule type" value="Transcribed_RNA"/>
</dbReference>
<name>A0A0A8ZUA5_ARUDO</name>
<organism evidence="1">
    <name type="scientific">Arundo donax</name>
    <name type="common">Giant reed</name>
    <name type="synonym">Donax arundinaceus</name>
    <dbReference type="NCBI Taxonomy" id="35708"/>
    <lineage>
        <taxon>Eukaryota</taxon>
        <taxon>Viridiplantae</taxon>
        <taxon>Streptophyta</taxon>
        <taxon>Embryophyta</taxon>
        <taxon>Tracheophyta</taxon>
        <taxon>Spermatophyta</taxon>
        <taxon>Magnoliopsida</taxon>
        <taxon>Liliopsida</taxon>
        <taxon>Poales</taxon>
        <taxon>Poaceae</taxon>
        <taxon>PACMAD clade</taxon>
        <taxon>Arundinoideae</taxon>
        <taxon>Arundineae</taxon>
        <taxon>Arundo</taxon>
    </lineage>
</organism>
<accession>A0A0A8ZUA5</accession>
<protein>
    <submittedName>
        <fullName evidence="1">Uncharacterized protein</fullName>
    </submittedName>
</protein>